<feature type="transmembrane region" description="Helical" evidence="6">
    <location>
        <begin position="234"/>
        <end position="251"/>
    </location>
</feature>
<feature type="transmembrane region" description="Helical" evidence="6">
    <location>
        <begin position="258"/>
        <end position="275"/>
    </location>
</feature>
<keyword evidence="2" id="KW-1003">Cell membrane</keyword>
<dbReference type="Gene3D" id="3.20.20.450">
    <property type="entry name" value="EAL domain"/>
    <property type="match status" value="1"/>
</dbReference>
<feature type="transmembrane region" description="Helical" evidence="6">
    <location>
        <begin position="287"/>
        <end position="307"/>
    </location>
</feature>
<dbReference type="InterPro" id="IPR001633">
    <property type="entry name" value="EAL_dom"/>
</dbReference>
<feature type="transmembrane region" description="Helical" evidence="6">
    <location>
        <begin position="210"/>
        <end position="228"/>
    </location>
</feature>
<dbReference type="GO" id="GO:0071111">
    <property type="term" value="F:cyclic-guanylate-specific phosphodiesterase activity"/>
    <property type="evidence" value="ECO:0007669"/>
    <property type="project" value="InterPro"/>
</dbReference>
<dbReference type="SMART" id="SM00267">
    <property type="entry name" value="GGDEF"/>
    <property type="match status" value="1"/>
</dbReference>
<keyword evidence="3 6" id="KW-0812">Transmembrane</keyword>
<dbReference type="InterPro" id="IPR050706">
    <property type="entry name" value="Cyclic-di-GMP_PDE-like"/>
</dbReference>
<feature type="transmembrane region" description="Helical" evidence="6">
    <location>
        <begin position="82"/>
        <end position="102"/>
    </location>
</feature>
<evidence type="ECO:0000256" key="1">
    <source>
        <dbReference type="ARBA" id="ARBA00004651"/>
    </source>
</evidence>
<keyword evidence="5 6" id="KW-0472">Membrane</keyword>
<proteinExistence type="predicted"/>
<dbReference type="Pfam" id="PF05231">
    <property type="entry name" value="MASE1"/>
    <property type="match status" value="1"/>
</dbReference>
<evidence type="ECO:0000256" key="6">
    <source>
        <dbReference type="SAM" id="Phobius"/>
    </source>
</evidence>
<feature type="transmembrane region" description="Helical" evidence="6">
    <location>
        <begin position="123"/>
        <end position="147"/>
    </location>
</feature>
<dbReference type="Pfam" id="PF00563">
    <property type="entry name" value="EAL"/>
    <property type="match status" value="1"/>
</dbReference>
<dbReference type="SMART" id="SM00052">
    <property type="entry name" value="EAL"/>
    <property type="match status" value="1"/>
</dbReference>
<comment type="subcellular location">
    <subcellularLocation>
        <location evidence="1">Cell membrane</location>
        <topology evidence="1">Multi-pass membrane protein</topology>
    </subcellularLocation>
</comment>
<dbReference type="InterPro" id="IPR029787">
    <property type="entry name" value="Nucleotide_cyclase"/>
</dbReference>
<keyword evidence="4 6" id="KW-1133">Transmembrane helix</keyword>
<evidence type="ECO:0000256" key="2">
    <source>
        <dbReference type="ARBA" id="ARBA00022475"/>
    </source>
</evidence>
<feature type="domain" description="EAL" evidence="7">
    <location>
        <begin position="487"/>
        <end position="731"/>
    </location>
</feature>
<sequence length="731" mass="83221">MTNKILDNLRIFALASFICLLTLPLSRYISPRAIVNGNDIYLAWLPLSVMLSVILLFGRRAVAPIIFSSALINAWGLQLTLIQSFALLFCQVFSVFTVCGIMRWQLGRRWRFGVPQRYIGIRIFWLGFILPISIKFSLLLIGYILHFPVSLSTYFGVGSAMDNVIDIQSLISSAIIFTMMFYYPLRMIINPRYAIKIWRYHVRPSFSKKQIFFTLFWLLCLGTMLIALCTPYRANYIAGYLVPVIFILFTLGISRLSYCVISFSWAICVFLLLTYNGNFLYGVENGYALAFALSVLISFAICLLYMSRIYQHGEWLKQGWQERALTDPLTGLPNMRALEAFLEKHPHSHVCCLRIANQEFLSRHYGMMMRVNCKREVTSALQPFLLTDEKLFQLPGSELVLVLNGTETAARLQHMVDHLNNRRIYWNNTALDVEFGASWGSLSDEWGENLHHVLGQLSWLSEQSCANQTVLALTHSMATVSDQTTERVFLLSRIKRALSEGGLRLYVQPIQNAAGGGYHEILTRLESDGELIFPDQFIPLIAQFNLSRRFDLSVVEAMVIWLADHPVSHHSARFSVNLMPLTLMQKETASDIITLFERHGVSSAVVIIEVTEEQAFSESESSILNIQRLREFGFKIAIDDFGTGYANYERLKRLEADIIKIDGCFIKDICADDMDAMIVKSICNLAKTKSLSVVAEYVETQEQRQMLLAFGVDYLQGYLIGKPHPIEELQA</sequence>
<feature type="transmembrane region" description="Helical" evidence="6">
    <location>
        <begin position="167"/>
        <end position="189"/>
    </location>
</feature>
<reference evidence="9" key="1">
    <citation type="journal article" date="2010" name="PLoS Genet.">
        <title>Genome sequence of the plant growth promoting endophytic bacterium Enterobacter sp. 638.</title>
        <authorList>
            <person name="Taghavi S."/>
            <person name="van der Lelie D."/>
            <person name="Hoffman A."/>
            <person name="Zhang Y.B."/>
            <person name="Walla M.D."/>
            <person name="Vangronsveld J."/>
            <person name="Newman L."/>
            <person name="Monchy S."/>
        </authorList>
    </citation>
    <scope>NUCLEOTIDE SEQUENCE [LARGE SCALE GENOMIC DNA]</scope>
    <source>
        <strain evidence="9">638</strain>
    </source>
</reference>
<dbReference type="InterPro" id="IPR035919">
    <property type="entry name" value="EAL_sf"/>
</dbReference>
<dbReference type="KEGG" id="ent:Ent638_2928"/>
<dbReference type="PROSITE" id="PS50883">
    <property type="entry name" value="EAL"/>
    <property type="match status" value="1"/>
</dbReference>
<name>A0A9J9GHV7_ENT38</name>
<keyword evidence="9" id="KW-1185">Reference proteome</keyword>
<dbReference type="OrthoDB" id="5900110at2"/>
<dbReference type="SUPFAM" id="SSF141868">
    <property type="entry name" value="EAL domain-like"/>
    <property type="match status" value="1"/>
</dbReference>
<evidence type="ECO:0000313" key="9">
    <source>
        <dbReference type="Proteomes" id="UP000000230"/>
    </source>
</evidence>
<organism evidence="8 9">
    <name type="scientific">Enterobacter sp. (strain 638)</name>
    <dbReference type="NCBI Taxonomy" id="399742"/>
    <lineage>
        <taxon>Bacteria</taxon>
        <taxon>Pseudomonadati</taxon>
        <taxon>Pseudomonadota</taxon>
        <taxon>Gammaproteobacteria</taxon>
        <taxon>Enterobacterales</taxon>
        <taxon>Enterobacteriaceae</taxon>
        <taxon>Enterobacter</taxon>
    </lineage>
</organism>
<dbReference type="InterPro" id="IPR007895">
    <property type="entry name" value="MASE1"/>
</dbReference>
<feature type="transmembrane region" description="Helical" evidence="6">
    <location>
        <begin position="41"/>
        <end position="62"/>
    </location>
</feature>
<gene>
    <name evidence="8" type="ordered locus">Ent638_2928</name>
</gene>
<evidence type="ECO:0000313" key="8">
    <source>
        <dbReference type="EMBL" id="ABP61592.1"/>
    </source>
</evidence>
<dbReference type="InterPro" id="IPR043128">
    <property type="entry name" value="Rev_trsase/Diguanyl_cyclase"/>
</dbReference>
<feature type="transmembrane region" description="Helical" evidence="6">
    <location>
        <begin position="12"/>
        <end position="29"/>
    </location>
</feature>
<dbReference type="GO" id="GO:0005886">
    <property type="term" value="C:plasma membrane"/>
    <property type="evidence" value="ECO:0007669"/>
    <property type="project" value="UniProtKB-SubCell"/>
</dbReference>
<dbReference type="Gene3D" id="3.30.70.270">
    <property type="match status" value="1"/>
</dbReference>
<evidence type="ECO:0000256" key="4">
    <source>
        <dbReference type="ARBA" id="ARBA00022989"/>
    </source>
</evidence>
<dbReference type="Proteomes" id="UP000000230">
    <property type="component" value="Chromosome"/>
</dbReference>
<evidence type="ECO:0000256" key="5">
    <source>
        <dbReference type="ARBA" id="ARBA00023136"/>
    </source>
</evidence>
<evidence type="ECO:0000259" key="7">
    <source>
        <dbReference type="PROSITE" id="PS50883"/>
    </source>
</evidence>
<accession>A0A9J9GHV7</accession>
<dbReference type="EMBL" id="CP000653">
    <property type="protein sequence ID" value="ABP61592.1"/>
    <property type="molecule type" value="Genomic_DNA"/>
</dbReference>
<dbReference type="CDD" id="cd01948">
    <property type="entry name" value="EAL"/>
    <property type="match status" value="1"/>
</dbReference>
<dbReference type="AlphaFoldDB" id="A0A9J9GHV7"/>
<evidence type="ECO:0000256" key="3">
    <source>
        <dbReference type="ARBA" id="ARBA00022692"/>
    </source>
</evidence>
<dbReference type="PANTHER" id="PTHR33121">
    <property type="entry name" value="CYCLIC DI-GMP PHOSPHODIESTERASE PDEF"/>
    <property type="match status" value="1"/>
</dbReference>
<dbReference type="InterPro" id="IPR000160">
    <property type="entry name" value="GGDEF_dom"/>
</dbReference>
<dbReference type="RefSeq" id="WP_015959925.1">
    <property type="nucleotide sequence ID" value="NC_009436.1"/>
</dbReference>
<protein>
    <submittedName>
        <fullName evidence="8">Diguanylate cyclase/phosphodiesterase</fullName>
    </submittedName>
</protein>
<dbReference type="SUPFAM" id="SSF55073">
    <property type="entry name" value="Nucleotide cyclase"/>
    <property type="match status" value="1"/>
</dbReference>
<dbReference type="PANTHER" id="PTHR33121:SF74">
    <property type="entry name" value="CYCLIC DI-GMP PHOSPHODIESTERASE PDEA-RELATED"/>
    <property type="match status" value="1"/>
</dbReference>